<gene>
    <name evidence="3" type="ORF">RDB_LOCUS20503</name>
</gene>
<dbReference type="InterPro" id="IPR008271">
    <property type="entry name" value="Ser/Thr_kinase_AS"/>
</dbReference>
<dbReference type="InterPro" id="IPR000719">
    <property type="entry name" value="Prot_kinase_dom"/>
</dbReference>
<dbReference type="InterPro" id="IPR051681">
    <property type="entry name" value="Ser/Thr_Kinases-Pseudokinases"/>
</dbReference>
<dbReference type="PROSITE" id="PS50011">
    <property type="entry name" value="PROTEIN_KINASE_DOM"/>
    <property type="match status" value="2"/>
</dbReference>
<name>A0A8H3DVP0_9AGAM</name>
<dbReference type="PANTHER" id="PTHR44329">
    <property type="entry name" value="SERINE/THREONINE-PROTEIN KINASE TNNI3K-RELATED"/>
    <property type="match status" value="1"/>
</dbReference>
<dbReference type="GO" id="GO:0005524">
    <property type="term" value="F:ATP binding"/>
    <property type="evidence" value="ECO:0007669"/>
    <property type="project" value="InterPro"/>
</dbReference>
<sequence>MEEAKELPIQAPNGARVRVKKYERSVITKDTLTSQILQDLNMRGIPNLTEEIDLGSVSNYPLATGGFSDIFGAQRRNGSPIAIKLPRIVSNDPKDNGLLVASRGIYNWSKCRHPNVHEFLGFTLFHGRIGTVSGWESNGNVRNYLESHDLSYLGRLRLCVEISEGVSYLHQTGIVHGDIKGNNVLISEDGTAMLTDFDDAELGERSLVFMTTGRLAISLRWAAPELVLGKLSRKTYESDVYSLGMTILANRSQEVFTSKLPWAHIRGEVMIYRSLLQKEIPPRPSEIFIDDMWGLLRRCWRNEPRTRPKSGYIVDKMKTMWVDGLEQQEVASENESAMNLSPPPSLEDYDSESLSASGSLSSALSREASIQSSLSGLYSSLSSASYSTSKLSVSISSISDVASSVPEPEHELLLEETSSEFRFTEDSSEPEIPSDVGAVTISRSMPLDDVVSHLTARGCQNLSNNLDEQAFGALPSRYGGSGDVYRGRLLDSTIICVKVPRISEDVIRSAKNQVHASREIHTWNKCNHLNILPLLGIALFRNRIAVVSPWIRNGTLREFLEKNNDTDRCHLSTQICDGVAYLHSINITCTGEKIHSDLKGDNVLISDGGNALLTDFGSADLKNRTLTFTQLMDQSGWTMRWGAPELLREIVLPSKESDVYALGMTILEAITGQVPFADKQEMAVMLSVCFKQETPTRPTAQIPVDGGHGDMLWGLLCKCWSSKSEERPSAAEVGSIMATITKKGLIPPKAY</sequence>
<dbReference type="EMBL" id="CAJNJQ010000415">
    <property type="protein sequence ID" value="CAE7076918.1"/>
    <property type="molecule type" value="Genomic_DNA"/>
</dbReference>
<dbReference type="Pfam" id="PF00069">
    <property type="entry name" value="Pkinase"/>
    <property type="match status" value="1"/>
</dbReference>
<proteinExistence type="predicted"/>
<evidence type="ECO:0000256" key="1">
    <source>
        <dbReference type="SAM" id="MobiDB-lite"/>
    </source>
</evidence>
<evidence type="ECO:0000313" key="4">
    <source>
        <dbReference type="Proteomes" id="UP000663827"/>
    </source>
</evidence>
<dbReference type="SMART" id="SM00220">
    <property type="entry name" value="S_TKc"/>
    <property type="match status" value="2"/>
</dbReference>
<accession>A0A8H3DVP0</accession>
<dbReference type="PANTHER" id="PTHR44329:SF214">
    <property type="entry name" value="PROTEIN KINASE DOMAIN-CONTAINING PROTEIN"/>
    <property type="match status" value="1"/>
</dbReference>
<dbReference type="AlphaFoldDB" id="A0A8H3DVP0"/>
<protein>
    <recommendedName>
        <fullName evidence="2">Protein kinase domain-containing protein</fullName>
    </recommendedName>
</protein>
<dbReference type="Gene3D" id="1.10.510.10">
    <property type="entry name" value="Transferase(Phosphotransferase) domain 1"/>
    <property type="match status" value="2"/>
</dbReference>
<evidence type="ECO:0000313" key="3">
    <source>
        <dbReference type="EMBL" id="CAE7076918.1"/>
    </source>
</evidence>
<feature type="domain" description="Protein kinase" evidence="2">
    <location>
        <begin position="470"/>
        <end position="740"/>
    </location>
</feature>
<organism evidence="3 4">
    <name type="scientific">Rhizoctonia solani</name>
    <dbReference type="NCBI Taxonomy" id="456999"/>
    <lineage>
        <taxon>Eukaryota</taxon>
        <taxon>Fungi</taxon>
        <taxon>Dikarya</taxon>
        <taxon>Basidiomycota</taxon>
        <taxon>Agaricomycotina</taxon>
        <taxon>Agaricomycetes</taxon>
        <taxon>Cantharellales</taxon>
        <taxon>Ceratobasidiaceae</taxon>
        <taxon>Rhizoctonia</taxon>
    </lineage>
</organism>
<evidence type="ECO:0000259" key="2">
    <source>
        <dbReference type="PROSITE" id="PS50011"/>
    </source>
</evidence>
<dbReference type="Proteomes" id="UP000663827">
    <property type="component" value="Unassembled WGS sequence"/>
</dbReference>
<reference evidence="3" key="1">
    <citation type="submission" date="2021-01" db="EMBL/GenBank/DDBJ databases">
        <authorList>
            <person name="Kaushik A."/>
        </authorList>
    </citation>
    <scope>NUCLEOTIDE SEQUENCE</scope>
    <source>
        <strain evidence="3">AG5</strain>
    </source>
</reference>
<dbReference type="InterPro" id="IPR011009">
    <property type="entry name" value="Kinase-like_dom_sf"/>
</dbReference>
<dbReference type="GO" id="GO:0004674">
    <property type="term" value="F:protein serine/threonine kinase activity"/>
    <property type="evidence" value="ECO:0007669"/>
    <property type="project" value="TreeGrafter"/>
</dbReference>
<dbReference type="PROSITE" id="PS00108">
    <property type="entry name" value="PROTEIN_KINASE_ST"/>
    <property type="match status" value="1"/>
</dbReference>
<dbReference type="SUPFAM" id="SSF56112">
    <property type="entry name" value="Protein kinase-like (PK-like)"/>
    <property type="match status" value="2"/>
</dbReference>
<dbReference type="Pfam" id="PF07714">
    <property type="entry name" value="PK_Tyr_Ser-Thr"/>
    <property type="match status" value="1"/>
</dbReference>
<dbReference type="InterPro" id="IPR001245">
    <property type="entry name" value="Ser-Thr/Tyr_kinase_cat_dom"/>
</dbReference>
<feature type="region of interest" description="Disordered" evidence="1">
    <location>
        <begin position="332"/>
        <end position="354"/>
    </location>
</feature>
<feature type="domain" description="Protein kinase" evidence="2">
    <location>
        <begin position="56"/>
        <end position="322"/>
    </location>
</feature>
<comment type="caution">
    <text evidence="3">The sequence shown here is derived from an EMBL/GenBank/DDBJ whole genome shotgun (WGS) entry which is preliminary data.</text>
</comment>